<dbReference type="Proteomes" id="UP000013782">
    <property type="component" value="Unassembled WGS sequence"/>
</dbReference>
<feature type="domain" description="ACT" evidence="13">
    <location>
        <begin position="290"/>
        <end position="360"/>
    </location>
</feature>
<dbReference type="HOGENOM" id="CLU_055968_2_1_9"/>
<sequence length="360" mass="39816">MEKKVFVVGLGLIGASLCRAIKQPDIKLYGWDFQEESCQIAKTTGIVDEVAKGLSSAVEMDIIILAVPVSVSMDYLQSLAELPLKKDAIVTDVGSTKSAVVQLAKTLPFTFVGGHPMSGSHKSGVKAANPNLFEEAYYILTPTGEQQTAVEELIELLTPTRAKFVVLDPESHDEMVGVLSHLPHIVASGLMQMSDQLATTYPRANQLAAGGFRDITRIASSDPKMWTDILLTNRKILLKLMDDWQQEMDEIKQQLQRNDRQAIYQFFAQAKETRDHLPQKDRGAIPAFYDLLVDIPDIAGAVAQVTTVLSQHKISIINLKIQETREDIFGVLELSFKNKADLLAGKAFVEAEKFSCRIRS</sequence>
<dbReference type="EC" id="1.3.1.12" evidence="3"/>
<comment type="catalytic activity">
    <reaction evidence="10">
        <text>prephenate + NAD(+) = 3-(4-hydroxyphenyl)pyruvate + CO2 + NADH</text>
        <dbReference type="Rhea" id="RHEA:13869"/>
        <dbReference type="ChEBI" id="CHEBI:16526"/>
        <dbReference type="ChEBI" id="CHEBI:29934"/>
        <dbReference type="ChEBI" id="CHEBI:36242"/>
        <dbReference type="ChEBI" id="CHEBI:57540"/>
        <dbReference type="ChEBI" id="CHEBI:57945"/>
        <dbReference type="EC" id="1.3.1.12"/>
    </reaction>
</comment>
<evidence type="ECO:0000256" key="10">
    <source>
        <dbReference type="ARBA" id="ARBA00049260"/>
    </source>
</evidence>
<keyword evidence="8" id="KW-0520">NAD</keyword>
<comment type="similarity">
    <text evidence="2">Belongs to the prephenate/arogenate dehydrogenase family.</text>
</comment>
<dbReference type="SUPFAM" id="SSF55021">
    <property type="entry name" value="ACT-like"/>
    <property type="match status" value="1"/>
</dbReference>
<dbReference type="PROSITE" id="PS51671">
    <property type="entry name" value="ACT"/>
    <property type="match status" value="1"/>
</dbReference>
<dbReference type="SUPFAM" id="SSF51735">
    <property type="entry name" value="NAD(P)-binding Rossmann-fold domains"/>
    <property type="match status" value="1"/>
</dbReference>
<dbReference type="STRING" id="160454.RV10_GL000958"/>
<keyword evidence="11" id="KW-0175">Coiled coil</keyword>
<dbReference type="FunFam" id="3.40.50.720:FF:000208">
    <property type="entry name" value="Prephenate dehydrogenase"/>
    <property type="match status" value="1"/>
</dbReference>
<dbReference type="GO" id="GO:0004665">
    <property type="term" value="F:prephenate dehydrogenase (NADP+) activity"/>
    <property type="evidence" value="ECO:0007669"/>
    <property type="project" value="InterPro"/>
</dbReference>
<dbReference type="GO" id="GO:0006571">
    <property type="term" value="P:tyrosine biosynthetic process"/>
    <property type="evidence" value="ECO:0007669"/>
    <property type="project" value="UniProtKB-UniPathway"/>
</dbReference>
<dbReference type="Pfam" id="PF02153">
    <property type="entry name" value="PDH_N"/>
    <property type="match status" value="1"/>
</dbReference>
<dbReference type="PATRIC" id="fig|1158607.3.peg.4060"/>
<dbReference type="GO" id="GO:0008977">
    <property type="term" value="F:prephenate dehydrogenase (NAD+) activity"/>
    <property type="evidence" value="ECO:0007669"/>
    <property type="project" value="UniProtKB-EC"/>
</dbReference>
<dbReference type="InterPro" id="IPR045865">
    <property type="entry name" value="ACT-like_dom_sf"/>
</dbReference>
<dbReference type="Pfam" id="PF20463">
    <property type="entry name" value="PDH_C"/>
    <property type="match status" value="1"/>
</dbReference>
<dbReference type="UniPathway" id="UPA00122">
    <property type="reaction ID" value="UER00961"/>
</dbReference>
<evidence type="ECO:0000256" key="4">
    <source>
        <dbReference type="ARBA" id="ARBA00016891"/>
    </source>
</evidence>
<dbReference type="PANTHER" id="PTHR21363:SF0">
    <property type="entry name" value="PREPHENATE DEHYDROGENASE [NADP(+)]"/>
    <property type="match status" value="1"/>
</dbReference>
<dbReference type="InterPro" id="IPR002912">
    <property type="entry name" value="ACT_dom"/>
</dbReference>
<dbReference type="RefSeq" id="WP_010759023.1">
    <property type="nucleotide sequence ID" value="NZ_ASWD01000005.1"/>
</dbReference>
<name>R2SQ26_9ENTE</name>
<accession>R2SQ26</accession>
<keyword evidence="6" id="KW-0028">Amino-acid biosynthesis</keyword>
<keyword evidence="9" id="KW-0057">Aromatic amino acid biosynthesis</keyword>
<evidence type="ECO:0000256" key="1">
    <source>
        <dbReference type="ARBA" id="ARBA00005067"/>
    </source>
</evidence>
<gene>
    <name evidence="14" type="ORF">UAU_04078</name>
</gene>
<keyword evidence="5" id="KW-0827">Tyrosine biosynthesis</keyword>
<dbReference type="NCBIfam" id="NF005107">
    <property type="entry name" value="PRK06545.1-5"/>
    <property type="match status" value="1"/>
</dbReference>
<reference evidence="14 15" key="1">
    <citation type="submission" date="2013-02" db="EMBL/GenBank/DDBJ databases">
        <title>The Genome Sequence of Enterococcus pallens BAA-351.</title>
        <authorList>
            <consortium name="The Broad Institute Genome Sequencing Platform"/>
            <consortium name="The Broad Institute Genome Sequencing Center for Infectious Disease"/>
            <person name="Earl A.M."/>
            <person name="Gilmore M.S."/>
            <person name="Lebreton F."/>
            <person name="Walker B."/>
            <person name="Young S.K."/>
            <person name="Zeng Q."/>
            <person name="Gargeya S."/>
            <person name="Fitzgerald M."/>
            <person name="Haas B."/>
            <person name="Abouelleil A."/>
            <person name="Alvarado L."/>
            <person name="Arachchi H.M."/>
            <person name="Berlin A.M."/>
            <person name="Chapman S.B."/>
            <person name="Dewar J."/>
            <person name="Goldberg J."/>
            <person name="Griggs A."/>
            <person name="Gujja S."/>
            <person name="Hansen M."/>
            <person name="Howarth C."/>
            <person name="Imamovic A."/>
            <person name="Larimer J."/>
            <person name="McCowan C."/>
            <person name="Murphy C."/>
            <person name="Neiman D."/>
            <person name="Pearson M."/>
            <person name="Priest M."/>
            <person name="Roberts A."/>
            <person name="Saif S."/>
            <person name="Shea T."/>
            <person name="Sisk P."/>
            <person name="Sykes S."/>
            <person name="Wortman J."/>
            <person name="Nusbaum C."/>
            <person name="Birren B."/>
        </authorList>
    </citation>
    <scope>NUCLEOTIDE SEQUENCE [LARGE SCALE GENOMIC DNA]</scope>
    <source>
        <strain evidence="14 15">ATCC BAA-351</strain>
    </source>
</reference>
<proteinExistence type="inferred from homology"/>
<comment type="caution">
    <text evidence="14">The sequence shown here is derived from an EMBL/GenBank/DDBJ whole genome shotgun (WGS) entry which is preliminary data.</text>
</comment>
<dbReference type="PANTHER" id="PTHR21363">
    <property type="entry name" value="PREPHENATE DEHYDROGENASE"/>
    <property type="match status" value="1"/>
</dbReference>
<dbReference type="InterPro" id="IPR036291">
    <property type="entry name" value="NAD(P)-bd_dom_sf"/>
</dbReference>
<evidence type="ECO:0000256" key="8">
    <source>
        <dbReference type="ARBA" id="ARBA00023027"/>
    </source>
</evidence>
<dbReference type="PROSITE" id="PS51176">
    <property type="entry name" value="PDH_ADH"/>
    <property type="match status" value="1"/>
</dbReference>
<evidence type="ECO:0000256" key="11">
    <source>
        <dbReference type="SAM" id="Coils"/>
    </source>
</evidence>
<dbReference type="InterPro" id="IPR008927">
    <property type="entry name" value="6-PGluconate_DH-like_C_sf"/>
</dbReference>
<evidence type="ECO:0000256" key="7">
    <source>
        <dbReference type="ARBA" id="ARBA00023002"/>
    </source>
</evidence>
<protein>
    <recommendedName>
        <fullName evidence="4">Prephenate dehydrogenase</fullName>
        <ecNumber evidence="3">1.3.1.12</ecNumber>
    </recommendedName>
</protein>
<evidence type="ECO:0000256" key="2">
    <source>
        <dbReference type="ARBA" id="ARBA00007964"/>
    </source>
</evidence>
<organism evidence="14 15">
    <name type="scientific">Enterococcus pallens ATCC BAA-351</name>
    <dbReference type="NCBI Taxonomy" id="1158607"/>
    <lineage>
        <taxon>Bacteria</taxon>
        <taxon>Bacillati</taxon>
        <taxon>Bacillota</taxon>
        <taxon>Bacilli</taxon>
        <taxon>Lactobacillales</taxon>
        <taxon>Enterococcaceae</taxon>
        <taxon>Enterococcus</taxon>
    </lineage>
</organism>
<dbReference type="InterPro" id="IPR046825">
    <property type="entry name" value="PDH_C"/>
</dbReference>
<dbReference type="eggNOG" id="COG0287">
    <property type="taxonomic scope" value="Bacteria"/>
</dbReference>
<dbReference type="EMBL" id="AJAQ01000036">
    <property type="protein sequence ID" value="EOH90249.1"/>
    <property type="molecule type" value="Genomic_DNA"/>
</dbReference>
<dbReference type="GO" id="GO:0070403">
    <property type="term" value="F:NAD+ binding"/>
    <property type="evidence" value="ECO:0007669"/>
    <property type="project" value="InterPro"/>
</dbReference>
<evidence type="ECO:0000313" key="15">
    <source>
        <dbReference type="Proteomes" id="UP000013782"/>
    </source>
</evidence>
<evidence type="ECO:0000256" key="9">
    <source>
        <dbReference type="ARBA" id="ARBA00023141"/>
    </source>
</evidence>
<feature type="coiled-coil region" evidence="11">
    <location>
        <begin position="234"/>
        <end position="261"/>
    </location>
</feature>
<evidence type="ECO:0000256" key="5">
    <source>
        <dbReference type="ARBA" id="ARBA00022498"/>
    </source>
</evidence>
<evidence type="ECO:0000259" key="13">
    <source>
        <dbReference type="PROSITE" id="PS51671"/>
    </source>
</evidence>
<keyword evidence="15" id="KW-1185">Reference proteome</keyword>
<dbReference type="InterPro" id="IPR003099">
    <property type="entry name" value="Prephen_DH"/>
</dbReference>
<evidence type="ECO:0000313" key="14">
    <source>
        <dbReference type="EMBL" id="EOH90249.1"/>
    </source>
</evidence>
<dbReference type="Gene3D" id="1.10.3660.10">
    <property type="entry name" value="6-phosphogluconate dehydrogenase C-terminal like domain"/>
    <property type="match status" value="1"/>
</dbReference>
<evidence type="ECO:0000259" key="12">
    <source>
        <dbReference type="PROSITE" id="PS51176"/>
    </source>
</evidence>
<keyword evidence="7" id="KW-0560">Oxidoreductase</keyword>
<evidence type="ECO:0000256" key="6">
    <source>
        <dbReference type="ARBA" id="ARBA00022605"/>
    </source>
</evidence>
<comment type="pathway">
    <text evidence="1">Amino-acid biosynthesis; L-tyrosine biosynthesis; (4-hydroxyphenyl)pyruvate from prephenate (NAD(+) route): step 1/1.</text>
</comment>
<dbReference type="SUPFAM" id="SSF48179">
    <property type="entry name" value="6-phosphogluconate dehydrogenase C-terminal domain-like"/>
    <property type="match status" value="1"/>
</dbReference>
<dbReference type="InterPro" id="IPR050812">
    <property type="entry name" value="Preph/Arog_dehydrog"/>
</dbReference>
<feature type="domain" description="Prephenate/arogenate dehydrogenase" evidence="12">
    <location>
        <begin position="3"/>
        <end position="285"/>
    </location>
</feature>
<evidence type="ECO:0000256" key="3">
    <source>
        <dbReference type="ARBA" id="ARBA00012068"/>
    </source>
</evidence>
<dbReference type="InterPro" id="IPR046826">
    <property type="entry name" value="PDH_N"/>
</dbReference>
<dbReference type="OrthoDB" id="9802008at2"/>
<dbReference type="AlphaFoldDB" id="R2SQ26"/>
<dbReference type="Gene3D" id="3.40.50.720">
    <property type="entry name" value="NAD(P)-binding Rossmann-like Domain"/>
    <property type="match status" value="1"/>
</dbReference>
<dbReference type="FunFam" id="1.10.3660.10:FF:000003">
    <property type="entry name" value="Prephenate dehydrogenase"/>
    <property type="match status" value="1"/>
</dbReference>